<comment type="similarity">
    <text evidence="2">Belongs to the CitM (TC 2.A.11) transporter family.</text>
</comment>
<dbReference type="KEGG" id="mri:Mal4_43740"/>
<evidence type="ECO:0000256" key="4">
    <source>
        <dbReference type="ARBA" id="ARBA00022475"/>
    </source>
</evidence>
<organism evidence="10 11">
    <name type="scientific">Maioricimonas rarisocia</name>
    <dbReference type="NCBI Taxonomy" id="2528026"/>
    <lineage>
        <taxon>Bacteria</taxon>
        <taxon>Pseudomonadati</taxon>
        <taxon>Planctomycetota</taxon>
        <taxon>Planctomycetia</taxon>
        <taxon>Planctomycetales</taxon>
        <taxon>Planctomycetaceae</taxon>
        <taxon>Maioricimonas</taxon>
    </lineage>
</organism>
<keyword evidence="7 8" id="KW-0472">Membrane</keyword>
<feature type="transmembrane region" description="Helical" evidence="8">
    <location>
        <begin position="452"/>
        <end position="473"/>
    </location>
</feature>
<dbReference type="Proteomes" id="UP000320496">
    <property type="component" value="Chromosome"/>
</dbReference>
<feature type="transmembrane region" description="Helical" evidence="8">
    <location>
        <begin position="212"/>
        <end position="237"/>
    </location>
</feature>
<gene>
    <name evidence="10" type="primary">ybiR</name>
    <name evidence="10" type="ORF">Mal4_43740</name>
</gene>
<proteinExistence type="inferred from homology"/>
<dbReference type="EMBL" id="CP036275">
    <property type="protein sequence ID" value="QDU40020.1"/>
    <property type="molecule type" value="Genomic_DNA"/>
</dbReference>
<feature type="transmembrane region" description="Helical" evidence="8">
    <location>
        <begin position="274"/>
        <end position="295"/>
    </location>
</feature>
<evidence type="ECO:0000256" key="5">
    <source>
        <dbReference type="ARBA" id="ARBA00022692"/>
    </source>
</evidence>
<dbReference type="GO" id="GO:0005886">
    <property type="term" value="C:plasma membrane"/>
    <property type="evidence" value="ECO:0007669"/>
    <property type="project" value="UniProtKB-SubCell"/>
</dbReference>
<keyword evidence="4" id="KW-1003">Cell membrane</keyword>
<evidence type="ECO:0000256" key="7">
    <source>
        <dbReference type="ARBA" id="ARBA00023136"/>
    </source>
</evidence>
<dbReference type="InterPro" id="IPR004680">
    <property type="entry name" value="Cit_transptr-like_dom"/>
</dbReference>
<evidence type="ECO:0000256" key="2">
    <source>
        <dbReference type="ARBA" id="ARBA00009843"/>
    </source>
</evidence>
<feature type="transmembrane region" description="Helical" evidence="8">
    <location>
        <begin position="326"/>
        <end position="345"/>
    </location>
</feature>
<keyword evidence="3" id="KW-0813">Transport</keyword>
<dbReference type="PANTHER" id="PTHR43568:SF1">
    <property type="entry name" value="P PROTEIN"/>
    <property type="match status" value="1"/>
</dbReference>
<name>A0A517ZC47_9PLAN</name>
<dbReference type="OrthoDB" id="9765532at2"/>
<keyword evidence="5 8" id="KW-0812">Transmembrane</keyword>
<dbReference type="InterPro" id="IPR051475">
    <property type="entry name" value="Diverse_Ion_Transporter"/>
</dbReference>
<feature type="transmembrane region" description="Helical" evidence="8">
    <location>
        <begin position="140"/>
        <end position="167"/>
    </location>
</feature>
<evidence type="ECO:0000256" key="6">
    <source>
        <dbReference type="ARBA" id="ARBA00022989"/>
    </source>
</evidence>
<feature type="transmembrane region" description="Helical" evidence="8">
    <location>
        <begin position="90"/>
        <end position="111"/>
    </location>
</feature>
<dbReference type="PRINTS" id="PR00758">
    <property type="entry name" value="ARSENICPUMP"/>
</dbReference>
<dbReference type="GO" id="GO:0015105">
    <property type="term" value="F:arsenite transmembrane transporter activity"/>
    <property type="evidence" value="ECO:0007669"/>
    <property type="project" value="InterPro"/>
</dbReference>
<dbReference type="PANTHER" id="PTHR43568">
    <property type="entry name" value="P PROTEIN"/>
    <property type="match status" value="1"/>
</dbReference>
<evidence type="ECO:0000313" key="10">
    <source>
        <dbReference type="EMBL" id="QDU40020.1"/>
    </source>
</evidence>
<evidence type="ECO:0000256" key="1">
    <source>
        <dbReference type="ARBA" id="ARBA00004651"/>
    </source>
</evidence>
<feature type="transmembrane region" description="Helical" evidence="8">
    <location>
        <begin position="179"/>
        <end position="200"/>
    </location>
</feature>
<keyword evidence="11" id="KW-1185">Reference proteome</keyword>
<feature type="transmembrane region" description="Helical" evidence="8">
    <location>
        <begin position="50"/>
        <end position="70"/>
    </location>
</feature>
<comment type="subcellular location">
    <subcellularLocation>
        <location evidence="1">Cell membrane</location>
        <topology evidence="1">Multi-pass membrane protein</topology>
    </subcellularLocation>
</comment>
<dbReference type="InterPro" id="IPR000802">
    <property type="entry name" value="Arsenical_pump_ArsB"/>
</dbReference>
<evidence type="ECO:0000256" key="8">
    <source>
        <dbReference type="SAM" id="Phobius"/>
    </source>
</evidence>
<feature type="transmembrane region" description="Helical" evidence="8">
    <location>
        <begin position="410"/>
        <end position="440"/>
    </location>
</feature>
<keyword evidence="6 8" id="KW-1133">Transmembrane helix</keyword>
<evidence type="ECO:0000313" key="11">
    <source>
        <dbReference type="Proteomes" id="UP000320496"/>
    </source>
</evidence>
<feature type="domain" description="Citrate transporter-like" evidence="9">
    <location>
        <begin position="80"/>
        <end position="413"/>
    </location>
</feature>
<feature type="transmembrane region" description="Helical" evidence="8">
    <location>
        <begin position="20"/>
        <end position="38"/>
    </location>
</feature>
<evidence type="ECO:0000256" key="3">
    <source>
        <dbReference type="ARBA" id="ARBA00022448"/>
    </source>
</evidence>
<reference evidence="10 11" key="1">
    <citation type="submission" date="2019-02" db="EMBL/GenBank/DDBJ databases">
        <title>Deep-cultivation of Planctomycetes and their phenomic and genomic characterization uncovers novel biology.</title>
        <authorList>
            <person name="Wiegand S."/>
            <person name="Jogler M."/>
            <person name="Boedeker C."/>
            <person name="Pinto D."/>
            <person name="Vollmers J."/>
            <person name="Rivas-Marin E."/>
            <person name="Kohn T."/>
            <person name="Peeters S.H."/>
            <person name="Heuer A."/>
            <person name="Rast P."/>
            <person name="Oberbeckmann S."/>
            <person name="Bunk B."/>
            <person name="Jeske O."/>
            <person name="Meyerdierks A."/>
            <person name="Storesund J.E."/>
            <person name="Kallscheuer N."/>
            <person name="Luecker S."/>
            <person name="Lage O.M."/>
            <person name="Pohl T."/>
            <person name="Merkel B.J."/>
            <person name="Hornburger P."/>
            <person name="Mueller R.-W."/>
            <person name="Bruemmer F."/>
            <person name="Labrenz M."/>
            <person name="Spormann A.M."/>
            <person name="Op den Camp H."/>
            <person name="Overmann J."/>
            <person name="Amann R."/>
            <person name="Jetten M.S.M."/>
            <person name="Mascher T."/>
            <person name="Medema M.H."/>
            <person name="Devos D.P."/>
            <person name="Kaster A.-K."/>
            <person name="Ovreas L."/>
            <person name="Rohde M."/>
            <person name="Galperin M.Y."/>
            <person name="Jogler C."/>
        </authorList>
    </citation>
    <scope>NUCLEOTIDE SEQUENCE [LARGE SCALE GENOMIC DNA]</scope>
    <source>
        <strain evidence="10 11">Mal4</strain>
    </source>
</reference>
<dbReference type="AlphaFoldDB" id="A0A517ZC47"/>
<dbReference type="Pfam" id="PF03600">
    <property type="entry name" value="CitMHS"/>
    <property type="match status" value="1"/>
</dbReference>
<dbReference type="RefSeq" id="WP_145371147.1">
    <property type="nucleotide sequence ID" value="NZ_CP036275.1"/>
</dbReference>
<protein>
    <submittedName>
        <fullName evidence="10">Inner membrane protein YbiR</fullName>
    </submittedName>
</protein>
<sequence length="475" mass="50539">MSGWLLLAAESGTTGHESVDAWITALFASLLVAMIAALAFEEKLHAKKSIIVGSFAGICLILETVISAWTGERLVPFGEVVLPNGHAISLPVYIPAIDWGVITIILGASLFVEVTSRSGVFAWLAIKVTKISGGDPWRLLIAYGLLTVIFSAVLNNVTAMIIIGSLTTVSLSKLKRNDLLLGFLVVEGLLTNVGGLLTLISSVPNIIVGKTAGISFVKFFLVAAPYVVVATAATLFLGKLRFKIRGLVSEQDREEAAELVAGFDESENIPSERFFWFSVGTLIAFIACLAAQQQLPWDLDKLGMGFVALFFAGVVLLAYRHEVDKFYAAMDWDLLAFFAGLFVVINVMEHAQVLAVIGRAIKGVLALPESSASSILLASSAVASSVTDNIPLAAMLAKILAGMDLPADSPFWWCVIFGANLGGNITPIGSASTVVAMTIIHRQKLPLSFPGFVMTAAPFAIAQIILAILYVLIAL</sequence>
<feature type="transmembrane region" description="Helical" evidence="8">
    <location>
        <begin position="301"/>
        <end position="319"/>
    </location>
</feature>
<evidence type="ECO:0000259" key="9">
    <source>
        <dbReference type="Pfam" id="PF03600"/>
    </source>
</evidence>
<accession>A0A517ZC47</accession>